<dbReference type="SUPFAM" id="SSF52540">
    <property type="entry name" value="P-loop containing nucleoside triphosphate hydrolases"/>
    <property type="match status" value="1"/>
</dbReference>
<dbReference type="InterPro" id="IPR003018">
    <property type="entry name" value="GAF"/>
</dbReference>
<dbReference type="InterPro" id="IPR009057">
    <property type="entry name" value="Homeodomain-like_sf"/>
</dbReference>
<keyword evidence="1" id="KW-0547">Nucleotide-binding</keyword>
<proteinExistence type="predicted"/>
<dbReference type="GO" id="GO:0005524">
    <property type="term" value="F:ATP binding"/>
    <property type="evidence" value="ECO:0007669"/>
    <property type="project" value="UniProtKB-KW"/>
</dbReference>
<keyword evidence="3" id="KW-0805">Transcription regulation</keyword>
<dbReference type="InterPro" id="IPR002078">
    <property type="entry name" value="Sigma_54_int"/>
</dbReference>
<dbReference type="Pfam" id="PF25601">
    <property type="entry name" value="AAA_lid_14"/>
    <property type="match status" value="1"/>
</dbReference>
<sequence>MQRRIVLEGGTVLMADPKDFTRLSHRAREDFLTGRDPVGRVRAEVLASWRRSVLIGAPPNATALPYTDGVDLDGALYAAARPVLTRLADRLRGTRAAVLLADRDGRVLQRYVDDGRVRAMMDTTNSAPGFCLREEFCGTNGLGTVLEEGRSFSVVGAEHFAEQFMCYACFGAPVRHPVTGRLQGVVTFLCPAEDASPLMPAFVEETCQAVQERILATASARERRLLDAFASAGRRTSRALLAVNEHTVISTPAAARLVEGISHGALWELAARAIAERGAAEETWLTESGRVLDLRARPVADGDQVAGALVELAAPRSQRRRQPGDPGPATASAEQRLLRRLGGTSAPWRHAMARAARVPADDQPVVISGEAGTGKSELARALHELTQPDGKLHILNAALAAVDGPDAWLRRVQELLERPGPGTLVLTHLEVLPAEVALPLAALLDAHDAPEPLRLIGTTTSPSRAQPVLGPHIERLAVHRIELPALHERRPDIPDLVGRLVRRYGGEPLRCRPEVVQALARAPWPGNIRQLELVIRSAVAQRRTGDITLADLPSDLLHPSRRPLPYLADVELRAIVSALRRADGNKKLAARDLGISRSTLYRKLRSYHLDLERVAY</sequence>
<evidence type="ECO:0000313" key="9">
    <source>
        <dbReference type="Proteomes" id="UP000317881"/>
    </source>
</evidence>
<evidence type="ECO:0000256" key="4">
    <source>
        <dbReference type="ARBA" id="ARBA00023125"/>
    </source>
</evidence>
<dbReference type="PANTHER" id="PTHR32071:SF122">
    <property type="entry name" value="SIGMA FACTOR"/>
    <property type="match status" value="1"/>
</dbReference>
<feature type="region of interest" description="Disordered" evidence="6">
    <location>
        <begin position="314"/>
        <end position="333"/>
    </location>
</feature>
<accession>A0A4Y3V8F2</accession>
<evidence type="ECO:0000256" key="5">
    <source>
        <dbReference type="ARBA" id="ARBA00023163"/>
    </source>
</evidence>
<evidence type="ECO:0000313" key="8">
    <source>
        <dbReference type="EMBL" id="GEC03257.1"/>
    </source>
</evidence>
<protein>
    <submittedName>
        <fullName evidence="8">Sigma 54 type regulator</fullName>
    </submittedName>
</protein>
<dbReference type="SMART" id="SM00382">
    <property type="entry name" value="AAA"/>
    <property type="match status" value="1"/>
</dbReference>
<dbReference type="InterPro" id="IPR058031">
    <property type="entry name" value="AAA_lid_NorR"/>
</dbReference>
<dbReference type="GO" id="GO:0043565">
    <property type="term" value="F:sequence-specific DNA binding"/>
    <property type="evidence" value="ECO:0007669"/>
    <property type="project" value="InterPro"/>
</dbReference>
<keyword evidence="9" id="KW-1185">Reference proteome</keyword>
<dbReference type="Gene3D" id="1.10.10.60">
    <property type="entry name" value="Homeodomain-like"/>
    <property type="match status" value="1"/>
</dbReference>
<dbReference type="Gene3D" id="3.40.50.300">
    <property type="entry name" value="P-loop containing nucleotide triphosphate hydrolases"/>
    <property type="match status" value="1"/>
</dbReference>
<dbReference type="RefSeq" id="WP_141307468.1">
    <property type="nucleotide sequence ID" value="NZ_BJND01000007.1"/>
</dbReference>
<dbReference type="Gene3D" id="3.30.450.40">
    <property type="match status" value="1"/>
</dbReference>
<dbReference type="GO" id="GO:0006355">
    <property type="term" value="P:regulation of DNA-templated transcription"/>
    <property type="evidence" value="ECO:0007669"/>
    <property type="project" value="InterPro"/>
</dbReference>
<evidence type="ECO:0000256" key="3">
    <source>
        <dbReference type="ARBA" id="ARBA00023015"/>
    </source>
</evidence>
<dbReference type="OrthoDB" id="5496274at2"/>
<dbReference type="PRINTS" id="PR01590">
    <property type="entry name" value="HTHFIS"/>
</dbReference>
<dbReference type="Pfam" id="PF02954">
    <property type="entry name" value="HTH_8"/>
    <property type="match status" value="1"/>
</dbReference>
<evidence type="ECO:0000256" key="6">
    <source>
        <dbReference type="SAM" id="MobiDB-lite"/>
    </source>
</evidence>
<comment type="caution">
    <text evidence="8">The sequence shown here is derived from an EMBL/GenBank/DDBJ whole genome shotgun (WGS) entry which is preliminary data.</text>
</comment>
<dbReference type="InterPro" id="IPR027417">
    <property type="entry name" value="P-loop_NTPase"/>
</dbReference>
<dbReference type="InterPro" id="IPR003593">
    <property type="entry name" value="AAA+_ATPase"/>
</dbReference>
<evidence type="ECO:0000256" key="1">
    <source>
        <dbReference type="ARBA" id="ARBA00022741"/>
    </source>
</evidence>
<organism evidence="8 9">
    <name type="scientific">Streptomyces spinoverrucosus</name>
    <dbReference type="NCBI Taxonomy" id="284043"/>
    <lineage>
        <taxon>Bacteria</taxon>
        <taxon>Bacillati</taxon>
        <taxon>Actinomycetota</taxon>
        <taxon>Actinomycetes</taxon>
        <taxon>Kitasatosporales</taxon>
        <taxon>Streptomycetaceae</taxon>
        <taxon>Streptomyces</taxon>
    </lineage>
</organism>
<dbReference type="Pfam" id="PF01590">
    <property type="entry name" value="GAF"/>
    <property type="match status" value="1"/>
</dbReference>
<dbReference type="Pfam" id="PF14532">
    <property type="entry name" value="Sigma54_activ_2"/>
    <property type="match status" value="1"/>
</dbReference>
<keyword evidence="4" id="KW-0238">DNA-binding</keyword>
<dbReference type="Proteomes" id="UP000317881">
    <property type="component" value="Unassembled WGS sequence"/>
</dbReference>
<name>A0A4Y3V8F2_9ACTN</name>
<keyword evidence="5" id="KW-0804">Transcription</keyword>
<keyword evidence="2" id="KW-0067">ATP-binding</keyword>
<dbReference type="EMBL" id="BJND01000007">
    <property type="protein sequence ID" value="GEC03257.1"/>
    <property type="molecule type" value="Genomic_DNA"/>
</dbReference>
<dbReference type="PROSITE" id="PS50045">
    <property type="entry name" value="SIGMA54_INTERACT_4"/>
    <property type="match status" value="1"/>
</dbReference>
<dbReference type="InterPro" id="IPR002197">
    <property type="entry name" value="HTH_Fis"/>
</dbReference>
<reference evidence="8 9" key="1">
    <citation type="submission" date="2019-06" db="EMBL/GenBank/DDBJ databases">
        <title>Whole genome shotgun sequence of Streptomyces spinoverrucosus NBRC 14228.</title>
        <authorList>
            <person name="Hosoyama A."/>
            <person name="Uohara A."/>
            <person name="Ohji S."/>
            <person name="Ichikawa N."/>
        </authorList>
    </citation>
    <scope>NUCLEOTIDE SEQUENCE [LARGE SCALE GENOMIC DNA]</scope>
    <source>
        <strain evidence="8 9">NBRC 14228</strain>
    </source>
</reference>
<dbReference type="AlphaFoldDB" id="A0A4Y3V8F2"/>
<evidence type="ECO:0000259" key="7">
    <source>
        <dbReference type="PROSITE" id="PS50045"/>
    </source>
</evidence>
<dbReference type="InterPro" id="IPR029016">
    <property type="entry name" value="GAF-like_dom_sf"/>
</dbReference>
<dbReference type="SUPFAM" id="SSF46689">
    <property type="entry name" value="Homeodomain-like"/>
    <property type="match status" value="1"/>
</dbReference>
<dbReference type="Gene3D" id="1.10.8.60">
    <property type="match status" value="1"/>
</dbReference>
<feature type="domain" description="Sigma-54 factor interaction" evidence="7">
    <location>
        <begin position="341"/>
        <end position="540"/>
    </location>
</feature>
<dbReference type="PANTHER" id="PTHR32071">
    <property type="entry name" value="TRANSCRIPTIONAL REGULATORY PROTEIN"/>
    <property type="match status" value="1"/>
</dbReference>
<gene>
    <name evidence="8" type="ORF">SSP24_09120</name>
</gene>
<evidence type="ECO:0000256" key="2">
    <source>
        <dbReference type="ARBA" id="ARBA00022840"/>
    </source>
</evidence>